<organism evidence="9 10">
    <name type="scientific">Ferrimicrobium acidiphilum DSM 19497</name>
    <dbReference type="NCBI Taxonomy" id="1121877"/>
    <lineage>
        <taxon>Bacteria</taxon>
        <taxon>Bacillati</taxon>
        <taxon>Actinomycetota</taxon>
        <taxon>Acidimicrobiia</taxon>
        <taxon>Acidimicrobiales</taxon>
        <taxon>Acidimicrobiaceae</taxon>
        <taxon>Ferrimicrobium</taxon>
    </lineage>
</organism>
<evidence type="ECO:0000256" key="5">
    <source>
        <dbReference type="ARBA" id="ARBA00047720"/>
    </source>
</evidence>
<dbReference type="GO" id="GO:0000034">
    <property type="term" value="F:adenine deaminase activity"/>
    <property type="evidence" value="ECO:0007669"/>
    <property type="project" value="UniProtKB-UniRule"/>
</dbReference>
<evidence type="ECO:0000256" key="6">
    <source>
        <dbReference type="HAMAP-Rule" id="MF_01518"/>
    </source>
</evidence>
<keyword evidence="4 6" id="KW-0464">Manganese</keyword>
<dbReference type="InterPro" id="IPR006679">
    <property type="entry name" value="Adenine_deam"/>
</dbReference>
<dbReference type="EC" id="3.5.4.2" evidence="2 6"/>
<dbReference type="SUPFAM" id="SSF51338">
    <property type="entry name" value="Composite domain of metallo-dependent hydrolases"/>
    <property type="match status" value="1"/>
</dbReference>
<dbReference type="InterPro" id="IPR026912">
    <property type="entry name" value="Adenine_deam_C"/>
</dbReference>
<comment type="similarity">
    <text evidence="1 6">Belongs to the metallo-dependent hydrolases superfamily. Adenine deaminase family.</text>
</comment>
<dbReference type="eggNOG" id="COG1001">
    <property type="taxonomic scope" value="Bacteria"/>
</dbReference>
<dbReference type="Pfam" id="PF01979">
    <property type="entry name" value="Amidohydro_1"/>
    <property type="match status" value="1"/>
</dbReference>
<dbReference type="InterPro" id="IPR011059">
    <property type="entry name" value="Metal-dep_hydrolase_composite"/>
</dbReference>
<evidence type="ECO:0000256" key="4">
    <source>
        <dbReference type="ARBA" id="ARBA00023211"/>
    </source>
</evidence>
<dbReference type="Proteomes" id="UP000032336">
    <property type="component" value="Unassembled WGS sequence"/>
</dbReference>
<evidence type="ECO:0000313" key="10">
    <source>
        <dbReference type="Proteomes" id="UP000032336"/>
    </source>
</evidence>
<dbReference type="HAMAP" id="MF_01518">
    <property type="entry name" value="Adenine_deamin"/>
    <property type="match status" value="1"/>
</dbReference>
<dbReference type="EMBL" id="JXUW01000014">
    <property type="protein sequence ID" value="KJE76558.1"/>
    <property type="molecule type" value="Genomic_DNA"/>
</dbReference>
<evidence type="ECO:0000313" key="9">
    <source>
        <dbReference type="EMBL" id="KJE76558.1"/>
    </source>
</evidence>
<dbReference type="PANTHER" id="PTHR11113:SF2">
    <property type="entry name" value="ADENINE DEAMINASE"/>
    <property type="match status" value="1"/>
</dbReference>
<keyword evidence="3 6" id="KW-0378">Hydrolase</keyword>
<dbReference type="OrthoDB" id="9766983at2"/>
<dbReference type="PATRIC" id="fig|1121877.4.peg.1816"/>
<dbReference type="PANTHER" id="PTHR11113">
    <property type="entry name" value="N-ACETYLGLUCOSAMINE-6-PHOSPHATE DEACETYLASE"/>
    <property type="match status" value="1"/>
</dbReference>
<keyword evidence="10" id="KW-1185">Reference proteome</keyword>
<feature type="domain" description="Amidohydrolase-related" evidence="7">
    <location>
        <begin position="70"/>
        <end position="350"/>
    </location>
</feature>
<comment type="cofactor">
    <cofactor evidence="6">
        <name>Mn(2+)</name>
        <dbReference type="ChEBI" id="CHEBI:29035"/>
    </cofactor>
</comment>
<sequence>MFEQHRRHSSRLLAKARGDALCDLLLQNVHLFVPTTKEWITTDIAIADGTVVGWGARDARATIDLDGASATPGFIDAHMHIESTKLWIPHFVAAVLPWGTTAVANDPHEMANVLGSTGVMAMIEATRGLPFTFGFSASSCVPASQFESPGARFDLDDIQQVLADTNGIGLAEVMNFPAVIAGHPELLAKITAAGVHRVDGHAPGVTGRLLDTYLCAGIESDHEMLTYDEVVEKRRKGMWVFLRHGSASQNLASFARTVIDHGTSRVALCSDDREPDLIVDHGHINHCIEVAIEAGISLEDALTMATMNAADYHGFDHLGIVAPGYQADLNIYESMDRLVPEMVIQHGDVVARHGRLVAPIDHVKPLPVLLGTVHLKESLTADSFKIDVSPGQSVRVIQVFEHSLLTGSEIVTIAEDDSTLNQLTVIERHLGTGRRGHGYLKGFGLARGAIASTVAHDAHNLMVVGANSDQGRHDMAVAANHIASTGGGQAVCLNGDILAEVRLPIAGLMADLPAEELGRQVAYAQNVVRQVLGSSLDAPFMTLSFLGLSVIPALKLTDHGLIDVERFAVTPLIVD</sequence>
<evidence type="ECO:0000256" key="2">
    <source>
        <dbReference type="ARBA" id="ARBA00012782"/>
    </source>
</evidence>
<gene>
    <name evidence="9" type="primary">adeC</name>
    <name evidence="6" type="synonym">ade</name>
    <name evidence="9" type="ORF">FEAC_16360</name>
</gene>
<dbReference type="Gene3D" id="3.20.20.140">
    <property type="entry name" value="Metal-dependent hydrolases"/>
    <property type="match status" value="1"/>
</dbReference>
<dbReference type="NCBIfam" id="TIGR01178">
    <property type="entry name" value="ade"/>
    <property type="match status" value="1"/>
</dbReference>
<dbReference type="InterPro" id="IPR032466">
    <property type="entry name" value="Metal_Hydrolase"/>
</dbReference>
<comment type="caution">
    <text evidence="9">The sequence shown here is derived from an EMBL/GenBank/DDBJ whole genome shotgun (WGS) entry which is preliminary data.</text>
</comment>
<reference evidence="9 10" key="1">
    <citation type="submission" date="2015-01" db="EMBL/GenBank/DDBJ databases">
        <title>Draft genome of the acidophilic iron oxidizer Ferrimicrobium acidiphilum strain T23.</title>
        <authorList>
            <person name="Poehlein A."/>
            <person name="Eisen S."/>
            <person name="Schloemann M."/>
            <person name="Johnson B.D."/>
            <person name="Daniel R."/>
            <person name="Muehling M."/>
        </authorList>
    </citation>
    <scope>NUCLEOTIDE SEQUENCE [LARGE SCALE GENOMIC DNA]</scope>
    <source>
        <strain evidence="9 10">T23</strain>
    </source>
</reference>
<evidence type="ECO:0000259" key="8">
    <source>
        <dbReference type="Pfam" id="PF13382"/>
    </source>
</evidence>
<dbReference type="Pfam" id="PF13382">
    <property type="entry name" value="Adenine_deam_C"/>
    <property type="match status" value="1"/>
</dbReference>
<evidence type="ECO:0000259" key="7">
    <source>
        <dbReference type="Pfam" id="PF01979"/>
    </source>
</evidence>
<comment type="catalytic activity">
    <reaction evidence="5 6">
        <text>adenine + H2O + H(+) = hypoxanthine + NH4(+)</text>
        <dbReference type="Rhea" id="RHEA:23688"/>
        <dbReference type="ChEBI" id="CHEBI:15377"/>
        <dbReference type="ChEBI" id="CHEBI:15378"/>
        <dbReference type="ChEBI" id="CHEBI:16708"/>
        <dbReference type="ChEBI" id="CHEBI:17368"/>
        <dbReference type="ChEBI" id="CHEBI:28938"/>
        <dbReference type="EC" id="3.5.4.2"/>
    </reaction>
</comment>
<dbReference type="RefSeq" id="WP_035389248.1">
    <property type="nucleotide sequence ID" value="NZ_JQKF01000011.1"/>
</dbReference>
<dbReference type="SUPFAM" id="SSF51556">
    <property type="entry name" value="Metallo-dependent hydrolases"/>
    <property type="match status" value="1"/>
</dbReference>
<dbReference type="STRING" id="1121877.FEAC_16360"/>
<evidence type="ECO:0000256" key="3">
    <source>
        <dbReference type="ARBA" id="ARBA00022801"/>
    </source>
</evidence>
<dbReference type="GeneID" id="78372806"/>
<dbReference type="Gene3D" id="2.30.40.10">
    <property type="entry name" value="Urease, subunit C, domain 1"/>
    <property type="match status" value="1"/>
</dbReference>
<protein>
    <recommendedName>
        <fullName evidence="2 6">Adenine deaminase</fullName>
        <shortName evidence="6">Adenase</shortName>
        <shortName evidence="6">Adenine aminase</shortName>
        <ecNumber evidence="2 6">3.5.4.2</ecNumber>
    </recommendedName>
</protein>
<name>A0A0D8FTF0_9ACTN</name>
<dbReference type="GO" id="GO:0006146">
    <property type="term" value="P:adenine catabolic process"/>
    <property type="evidence" value="ECO:0007669"/>
    <property type="project" value="InterPro"/>
</dbReference>
<feature type="domain" description="Adenine deaminase C-terminal" evidence="8">
    <location>
        <begin position="414"/>
        <end position="567"/>
    </location>
</feature>
<evidence type="ECO:0000256" key="1">
    <source>
        <dbReference type="ARBA" id="ARBA00006773"/>
    </source>
</evidence>
<dbReference type="InterPro" id="IPR006680">
    <property type="entry name" value="Amidohydro-rel"/>
</dbReference>
<proteinExistence type="inferred from homology"/>
<dbReference type="AlphaFoldDB" id="A0A0D8FTF0"/>
<accession>A0A0D8FTF0</accession>